<keyword evidence="3" id="KW-1185">Reference proteome</keyword>
<proteinExistence type="predicted"/>
<gene>
    <name evidence="2" type="ORF">H9637_17155</name>
</gene>
<dbReference type="Pfam" id="PF10960">
    <property type="entry name" value="Holin_BhlA"/>
    <property type="match status" value="1"/>
</dbReference>
<keyword evidence="1" id="KW-0812">Transmembrane</keyword>
<evidence type="ECO:0000313" key="2">
    <source>
        <dbReference type="EMBL" id="MBD8048736.1"/>
    </source>
</evidence>
<feature type="transmembrane region" description="Helical" evidence="1">
    <location>
        <begin position="6"/>
        <end position="27"/>
    </location>
</feature>
<sequence>MEGKLIELASSHGIWALLSVALTFYILKMQEKRDLKQEERESKYQEIISSLTDKLKLIEDVKKDIEDIKSYIITKKE</sequence>
<evidence type="ECO:0000313" key="3">
    <source>
        <dbReference type="Proteomes" id="UP000627166"/>
    </source>
</evidence>
<dbReference type="RefSeq" id="WP_191741677.1">
    <property type="nucleotide sequence ID" value="NZ_JACSQB010000167.1"/>
</dbReference>
<name>A0ABR8YWX0_9CLOT</name>
<reference evidence="2 3" key="1">
    <citation type="submission" date="2020-08" db="EMBL/GenBank/DDBJ databases">
        <title>A Genomic Blueprint of the Chicken Gut Microbiome.</title>
        <authorList>
            <person name="Gilroy R."/>
            <person name="Ravi A."/>
            <person name="Getino M."/>
            <person name="Pursley I."/>
            <person name="Horton D.L."/>
            <person name="Alikhan N.-F."/>
            <person name="Baker D."/>
            <person name="Gharbi K."/>
            <person name="Hall N."/>
            <person name="Watson M."/>
            <person name="Adriaenssens E.M."/>
            <person name="Foster-Nyarko E."/>
            <person name="Jarju S."/>
            <person name="Secka A."/>
            <person name="Antonio M."/>
            <person name="Oren A."/>
            <person name="Chaudhuri R."/>
            <person name="La Ragione R.M."/>
            <person name="Hildebrand F."/>
            <person name="Pallen M.J."/>
        </authorList>
    </citation>
    <scope>NUCLEOTIDE SEQUENCE [LARGE SCALE GENOMIC DNA]</scope>
    <source>
        <strain evidence="2 3">N37</strain>
    </source>
</reference>
<comment type="caution">
    <text evidence="2">The sequence shown here is derived from an EMBL/GenBank/DDBJ whole genome shotgun (WGS) entry which is preliminary data.</text>
</comment>
<keyword evidence="1" id="KW-1133">Transmembrane helix</keyword>
<keyword evidence="1" id="KW-0472">Membrane</keyword>
<evidence type="ECO:0008006" key="4">
    <source>
        <dbReference type="Google" id="ProtNLM"/>
    </source>
</evidence>
<accession>A0ABR8YWX0</accession>
<dbReference type="InterPro" id="IPR024405">
    <property type="entry name" value="Phage_BhlA/UviB"/>
</dbReference>
<evidence type="ECO:0000256" key="1">
    <source>
        <dbReference type="SAM" id="Phobius"/>
    </source>
</evidence>
<organism evidence="2 3">
    <name type="scientific">Clostridium faecium</name>
    <dbReference type="NCBI Taxonomy" id="2762223"/>
    <lineage>
        <taxon>Bacteria</taxon>
        <taxon>Bacillati</taxon>
        <taxon>Bacillota</taxon>
        <taxon>Clostridia</taxon>
        <taxon>Eubacteriales</taxon>
        <taxon>Clostridiaceae</taxon>
        <taxon>Clostridium</taxon>
    </lineage>
</organism>
<dbReference type="EMBL" id="JACSQB010000167">
    <property type="protein sequence ID" value="MBD8048736.1"/>
    <property type="molecule type" value="Genomic_DNA"/>
</dbReference>
<dbReference type="Proteomes" id="UP000627166">
    <property type="component" value="Unassembled WGS sequence"/>
</dbReference>
<protein>
    <recommendedName>
        <fullName evidence="4">UviB-like protein</fullName>
    </recommendedName>
</protein>